<name>A0A6J4LSW5_9ACTN</name>
<dbReference type="AlphaFoldDB" id="A0A6J4LSW5"/>
<evidence type="ECO:0000313" key="1">
    <source>
        <dbReference type="EMBL" id="CAA9339936.1"/>
    </source>
</evidence>
<protein>
    <submittedName>
        <fullName evidence="1">Uncharacterized protein</fullName>
    </submittedName>
</protein>
<reference evidence="1" key="1">
    <citation type="submission" date="2020-02" db="EMBL/GenBank/DDBJ databases">
        <authorList>
            <person name="Meier V. D."/>
        </authorList>
    </citation>
    <scope>NUCLEOTIDE SEQUENCE</scope>
    <source>
        <strain evidence="1">AVDCRST_MAG16</strain>
    </source>
</reference>
<gene>
    <name evidence="1" type="ORF">AVDCRST_MAG16-1763</name>
</gene>
<organism evidence="1">
    <name type="scientific">uncultured Frankineae bacterium</name>
    <dbReference type="NCBI Taxonomy" id="437475"/>
    <lineage>
        <taxon>Bacteria</taxon>
        <taxon>Bacillati</taxon>
        <taxon>Actinomycetota</taxon>
        <taxon>Actinomycetes</taxon>
        <taxon>Frankiales</taxon>
        <taxon>environmental samples</taxon>
    </lineage>
</organism>
<sequence>MDETVLRFATVLRERGVRLSVAEVEDASRAVGAIGLTRRQPVRLALEA</sequence>
<feature type="non-terminal residue" evidence="1">
    <location>
        <position position="48"/>
    </location>
</feature>
<accession>A0A6J4LSW5</accession>
<proteinExistence type="predicted"/>
<dbReference type="EMBL" id="CADCUE010000154">
    <property type="protein sequence ID" value="CAA9339936.1"/>
    <property type="molecule type" value="Genomic_DNA"/>
</dbReference>